<accession>A0A1M6IX27</accession>
<organism evidence="1 2">
    <name type="scientific">Arenibacter nanhaiticus</name>
    <dbReference type="NCBI Taxonomy" id="558155"/>
    <lineage>
        <taxon>Bacteria</taxon>
        <taxon>Pseudomonadati</taxon>
        <taxon>Bacteroidota</taxon>
        <taxon>Flavobacteriia</taxon>
        <taxon>Flavobacteriales</taxon>
        <taxon>Flavobacteriaceae</taxon>
        <taxon>Arenibacter</taxon>
    </lineage>
</organism>
<gene>
    <name evidence="1" type="ORF">SAMN04487911_11952</name>
</gene>
<dbReference type="Proteomes" id="UP000184231">
    <property type="component" value="Unassembled WGS sequence"/>
</dbReference>
<evidence type="ECO:0000313" key="1">
    <source>
        <dbReference type="EMBL" id="SHJ38973.1"/>
    </source>
</evidence>
<keyword evidence="2" id="KW-1185">Reference proteome</keyword>
<proteinExistence type="predicted"/>
<protein>
    <submittedName>
        <fullName evidence="1">Uncharacterized protein</fullName>
    </submittedName>
</protein>
<dbReference type="AlphaFoldDB" id="A0A1M6IX27"/>
<name>A0A1M6IX27_9FLAO</name>
<evidence type="ECO:0000313" key="2">
    <source>
        <dbReference type="Proteomes" id="UP000184231"/>
    </source>
</evidence>
<dbReference type="EMBL" id="FQYX01000019">
    <property type="protein sequence ID" value="SHJ38973.1"/>
    <property type="molecule type" value="Genomic_DNA"/>
</dbReference>
<reference evidence="2" key="1">
    <citation type="submission" date="2016-11" db="EMBL/GenBank/DDBJ databases">
        <authorList>
            <person name="Varghese N."/>
            <person name="Submissions S."/>
        </authorList>
    </citation>
    <scope>NUCLEOTIDE SEQUENCE [LARGE SCALE GENOMIC DNA]</scope>
    <source>
        <strain evidence="2">CGMCC 1.8863</strain>
    </source>
</reference>
<sequence length="41" mass="4764">MLDLVLEIEYWFVLGAKPPLDKKILVSAIEGHLGQFKKEMY</sequence>